<evidence type="ECO:0000313" key="2">
    <source>
        <dbReference type="Proteomes" id="UP001519309"/>
    </source>
</evidence>
<accession>A0ABS4MAV9</accession>
<proteinExistence type="predicted"/>
<gene>
    <name evidence="1" type="ORF">J2Z21_009834</name>
</gene>
<sequence>MPGILLRCRTDHRSAALGTTTGKETVRAH</sequence>
<name>A0ABS4MAV9_9ACTN</name>
<reference evidence="1 2" key="1">
    <citation type="submission" date="2021-03" db="EMBL/GenBank/DDBJ databases">
        <title>Genomic Encyclopedia of Type Strains, Phase IV (KMG-IV): sequencing the most valuable type-strain genomes for metagenomic binning, comparative biology and taxonomic classification.</title>
        <authorList>
            <person name="Goeker M."/>
        </authorList>
    </citation>
    <scope>NUCLEOTIDE SEQUENCE [LARGE SCALE GENOMIC DNA]</scope>
    <source>
        <strain evidence="1 2">DSM 40499</strain>
    </source>
</reference>
<organism evidence="1 2">
    <name type="scientific">Streptomyces griseochromogenes</name>
    <dbReference type="NCBI Taxonomy" id="68214"/>
    <lineage>
        <taxon>Bacteria</taxon>
        <taxon>Bacillati</taxon>
        <taxon>Actinomycetota</taxon>
        <taxon>Actinomycetes</taxon>
        <taxon>Kitasatosporales</taxon>
        <taxon>Streptomycetaceae</taxon>
        <taxon>Streptomyces</taxon>
    </lineage>
</organism>
<comment type="caution">
    <text evidence="1">The sequence shown here is derived from an EMBL/GenBank/DDBJ whole genome shotgun (WGS) entry which is preliminary data.</text>
</comment>
<protein>
    <submittedName>
        <fullName evidence="1">Uncharacterized protein</fullName>
    </submittedName>
</protein>
<keyword evidence="2" id="KW-1185">Reference proteome</keyword>
<dbReference type="EMBL" id="JAGGLP010000070">
    <property type="protein sequence ID" value="MBP2056815.1"/>
    <property type="molecule type" value="Genomic_DNA"/>
</dbReference>
<dbReference type="Proteomes" id="UP001519309">
    <property type="component" value="Unassembled WGS sequence"/>
</dbReference>
<evidence type="ECO:0000313" key="1">
    <source>
        <dbReference type="EMBL" id="MBP2056815.1"/>
    </source>
</evidence>